<dbReference type="GO" id="GO:0003824">
    <property type="term" value="F:catalytic activity"/>
    <property type="evidence" value="ECO:0007669"/>
    <property type="project" value="InterPro"/>
</dbReference>
<dbReference type="Pfam" id="PF01557">
    <property type="entry name" value="FAA_hydrolase"/>
    <property type="match status" value="1"/>
</dbReference>
<evidence type="ECO:0000259" key="3">
    <source>
        <dbReference type="Pfam" id="PF01557"/>
    </source>
</evidence>
<dbReference type="Gene3D" id="3.90.850.10">
    <property type="entry name" value="Fumarylacetoacetase-like, C-terminal domain"/>
    <property type="match status" value="1"/>
</dbReference>
<dbReference type="EMBL" id="AP009384">
    <property type="protein sequence ID" value="BAF86767.1"/>
    <property type="molecule type" value="Genomic_DNA"/>
</dbReference>
<gene>
    <name evidence="4" type="ordered locus">AZC_0769</name>
</gene>
<dbReference type="Proteomes" id="UP000000270">
    <property type="component" value="Chromosome"/>
</dbReference>
<dbReference type="PANTHER" id="PTHR42796:SF4">
    <property type="entry name" value="FUMARYLACETOACETATE HYDROLASE DOMAIN-CONTAINING PROTEIN 2A"/>
    <property type="match status" value="1"/>
</dbReference>
<keyword evidence="2" id="KW-0479">Metal-binding</keyword>
<evidence type="ECO:0000313" key="4">
    <source>
        <dbReference type="EMBL" id="BAF86767.1"/>
    </source>
</evidence>
<reference evidence="4 5" key="1">
    <citation type="journal article" date="2007" name="Appl. Environ. Microbiol.">
        <title>Rhizobial factors required for stem nodule maturation and maintenance in Sesbania rostrata-Azorhizobium caulinodans ORS571 symbiosis.</title>
        <authorList>
            <person name="Suzuki S."/>
            <person name="Aono T."/>
            <person name="Lee KB."/>
            <person name="Suzuki T."/>
            <person name="Liu CT."/>
            <person name="Miwa H."/>
            <person name="Wakao S."/>
            <person name="Iki T."/>
            <person name="Oyaizu H."/>
        </authorList>
    </citation>
    <scope>NUCLEOTIDE SEQUENCE [LARGE SCALE GENOMIC DNA]</scope>
    <source>
        <strain evidence="5">ATCC 43989 / DSM 5975 / JCM 20966 / LMG 6465 / NBRC 14845 / NCIMB 13405 / ORS 571</strain>
    </source>
</reference>
<dbReference type="PANTHER" id="PTHR42796">
    <property type="entry name" value="FUMARYLACETOACETATE HYDROLASE DOMAIN-CONTAINING PROTEIN 2A-RELATED"/>
    <property type="match status" value="1"/>
</dbReference>
<dbReference type="InterPro" id="IPR051121">
    <property type="entry name" value="FAH"/>
</dbReference>
<dbReference type="GO" id="GO:0044281">
    <property type="term" value="P:small molecule metabolic process"/>
    <property type="evidence" value="ECO:0007669"/>
    <property type="project" value="UniProtKB-ARBA"/>
</dbReference>
<name>A8IQD8_AZOC5</name>
<comment type="similarity">
    <text evidence="1">Belongs to the FAH family.</text>
</comment>
<accession>A8IQD8</accession>
<reference evidence="4 5" key="5">
    <citation type="journal article" date="2010" name="Appl. Environ. Microbiol.">
        <title>phrR-like gene praR of Azorhizobium caulinodans ORS571 is essential for symbiosis with Sesbania rostrata and is involved in expression of reb genes.</title>
        <authorList>
            <person name="Akiba N."/>
            <person name="Aono T."/>
            <person name="Toyazaki H."/>
            <person name="Sato S."/>
            <person name="Oyaizu H."/>
        </authorList>
    </citation>
    <scope>NUCLEOTIDE SEQUENCE [LARGE SCALE GENOMIC DNA]</scope>
    <source>
        <strain evidence="5">ATCC 43989 / DSM 5975 / JCM 20966 / LMG 6465 / NBRC 14845 / NCIMB 13405 / ORS 571</strain>
    </source>
</reference>
<dbReference type="SUPFAM" id="SSF56529">
    <property type="entry name" value="FAH"/>
    <property type="match status" value="1"/>
</dbReference>
<organism evidence="4 5">
    <name type="scientific">Azorhizobium caulinodans (strain ATCC 43989 / DSM 5975 / JCM 20966 / LMG 6465 / NBRC 14845 / NCIMB 13405 / ORS 571)</name>
    <dbReference type="NCBI Taxonomy" id="438753"/>
    <lineage>
        <taxon>Bacteria</taxon>
        <taxon>Pseudomonadati</taxon>
        <taxon>Pseudomonadota</taxon>
        <taxon>Alphaproteobacteria</taxon>
        <taxon>Hyphomicrobiales</taxon>
        <taxon>Xanthobacteraceae</taxon>
        <taxon>Azorhizobium</taxon>
    </lineage>
</organism>
<protein>
    <submittedName>
        <fullName evidence="4">2-keto-4-pentenoate hydratase</fullName>
    </submittedName>
</protein>
<dbReference type="eggNOG" id="COG0179">
    <property type="taxonomic scope" value="Bacteria"/>
</dbReference>
<keyword evidence="5" id="KW-1185">Reference proteome</keyword>
<reference evidence="4 5" key="3">
    <citation type="journal article" date="2008" name="BMC Genomics">
        <title>The genome of the versatile nitrogen fixer Azorhizobium caulinodans ORS571.</title>
        <authorList>
            <person name="Lee KB."/>
            <person name="Backer P.D."/>
            <person name="Aono T."/>
            <person name="Liu CT."/>
            <person name="Suzuki S."/>
            <person name="Suzuki T."/>
            <person name="Kaneko T."/>
            <person name="Yamada M."/>
            <person name="Tabata S."/>
            <person name="Kupfer D.M."/>
            <person name="Najar F.Z."/>
            <person name="Wiley G.B."/>
            <person name="Roe B."/>
            <person name="Binnewies T.T."/>
            <person name="Ussery D.W."/>
            <person name="D'Haeze W."/>
            <person name="Herder J.D."/>
            <person name="Gevers D."/>
            <person name="Vereecke D."/>
            <person name="Holsters M."/>
            <person name="Oyaizu H."/>
        </authorList>
    </citation>
    <scope>NUCLEOTIDE SEQUENCE [LARGE SCALE GENOMIC DNA]</scope>
    <source>
        <strain evidence="5">ATCC 43989 / DSM 5975 / JCM 20966 / LMG 6465 / NBRC 14845 / NCIMB 13405 / ORS 571</strain>
    </source>
</reference>
<evidence type="ECO:0000256" key="1">
    <source>
        <dbReference type="ARBA" id="ARBA00010211"/>
    </source>
</evidence>
<evidence type="ECO:0000256" key="2">
    <source>
        <dbReference type="ARBA" id="ARBA00022723"/>
    </source>
</evidence>
<dbReference type="HOGENOM" id="CLU_028458_3_0_5"/>
<sequence length="298" mass="32615">MTQQTIQRCAIAEGTDMKLATFKIGARPTWGVIAGDEALDVGAVLRDRYGSLKAVLAADALSQVEAALPQAARHPLSEITWLPVIPDSNKVLCIGLNYEMHRLETGRAVVEHPTVFTRFADSQIGHLAHIIRPRVSQHLDFEGELAIIIGKPGRYITRENAWSHIAGYSCYNEGSIRDFQRHTHQFAPGKNFPGTGAFGPWMMTPDEAGDITTMKLETRLNGTVVQEALISQMIFDIPCQIEYCSTFTNLEPGDVIVTGTPGGVGAKRTPPLWMKPGDIVEVEIDRVGILRNGVADEA</sequence>
<dbReference type="GO" id="GO:0046872">
    <property type="term" value="F:metal ion binding"/>
    <property type="evidence" value="ECO:0007669"/>
    <property type="project" value="UniProtKB-KW"/>
</dbReference>
<feature type="domain" description="Fumarylacetoacetase-like C-terminal" evidence="3">
    <location>
        <begin position="90"/>
        <end position="294"/>
    </location>
</feature>
<dbReference type="STRING" id="438753.AZC_0769"/>
<dbReference type="InterPro" id="IPR011234">
    <property type="entry name" value="Fumarylacetoacetase-like_C"/>
</dbReference>
<dbReference type="AlphaFoldDB" id="A8IQD8"/>
<dbReference type="InterPro" id="IPR036663">
    <property type="entry name" value="Fumarylacetoacetase_C_sf"/>
</dbReference>
<proteinExistence type="inferred from homology"/>
<evidence type="ECO:0000313" key="5">
    <source>
        <dbReference type="Proteomes" id="UP000000270"/>
    </source>
</evidence>
<dbReference type="KEGG" id="azc:AZC_0769"/>
<reference evidence="5" key="2">
    <citation type="submission" date="2007-04" db="EMBL/GenBank/DDBJ databases">
        <title>Complete genome sequence of the nitrogen-fixing bacterium Azorhizobium caulinodans ORS571.</title>
        <authorList>
            <person name="Lee K.B."/>
            <person name="Backer P.D."/>
            <person name="Aono T."/>
            <person name="Liu C.T."/>
            <person name="Suzuki S."/>
            <person name="Suzuki T."/>
            <person name="Kaneko T."/>
            <person name="Yamada M."/>
            <person name="Tabata S."/>
            <person name="Kupfer D.M."/>
            <person name="Najar F.Z."/>
            <person name="Wiley G.B."/>
            <person name="Roe B."/>
            <person name="Binnewies T."/>
            <person name="Ussery D."/>
            <person name="Vereecke D."/>
            <person name="Gevers D."/>
            <person name="Holsters M."/>
            <person name="Oyaizu H."/>
        </authorList>
    </citation>
    <scope>NUCLEOTIDE SEQUENCE [LARGE SCALE GENOMIC DNA]</scope>
    <source>
        <strain evidence="5">ATCC 43989 / DSM 5975 / JCM 20966 / LMG 6465 / NBRC 14845 / NCIMB 13405 / ORS 571</strain>
    </source>
</reference>
<reference evidence="4 5" key="6">
    <citation type="journal article" date="2011" name="Appl. Environ. Microbiol.">
        <title>Involvement of the azorhizobial chromosome partition gene (parA) in the onset of bacteroid differentiation during Sesbania rostrata stem nodule development.</title>
        <authorList>
            <person name="Liu CT."/>
            <person name="Lee KB."/>
            <person name="Wang YS."/>
            <person name="Peng MH."/>
            <person name="Lee KT."/>
            <person name="Suzuki S."/>
            <person name="Suzuki T."/>
            <person name="Oyaizu H."/>
        </authorList>
    </citation>
    <scope>NUCLEOTIDE SEQUENCE [LARGE SCALE GENOMIC DNA]</scope>
    <source>
        <strain evidence="5">ATCC 43989 / DSM 5975 / JCM 20966 / LMG 6465 / NBRC 14845 / NCIMB 13405 / ORS 571</strain>
    </source>
</reference>
<reference evidence="4 5" key="4">
    <citation type="journal article" date="2009" name="Appl. Environ. Microbiol.">
        <title>Comparative genome-wide transcriptional profiling of Azorhizobium caulinodans ORS571 grown under free-living and symbiotic conditions.</title>
        <authorList>
            <person name="Tsukada S."/>
            <person name="Aono T."/>
            <person name="Akiba N."/>
            <person name="Lee KB."/>
            <person name="Liu CT."/>
            <person name="Toyazaki H."/>
            <person name="Oyaizu H."/>
        </authorList>
    </citation>
    <scope>NUCLEOTIDE SEQUENCE [LARGE SCALE GENOMIC DNA]</scope>
    <source>
        <strain evidence="5">ATCC 43989 / DSM 5975 / JCM 20966 / LMG 6465 / NBRC 14845 / NCIMB 13405 / ORS 571</strain>
    </source>
</reference>